<gene>
    <name evidence="1" type="ORF">Ahy_A08g041076</name>
</gene>
<dbReference type="Proteomes" id="UP000289738">
    <property type="component" value="Chromosome A08"/>
</dbReference>
<evidence type="ECO:0000313" key="1">
    <source>
        <dbReference type="EMBL" id="RYR44802.1"/>
    </source>
</evidence>
<proteinExistence type="predicted"/>
<name>A0A445C1J8_ARAHY</name>
<organism evidence="1 2">
    <name type="scientific">Arachis hypogaea</name>
    <name type="common">Peanut</name>
    <dbReference type="NCBI Taxonomy" id="3818"/>
    <lineage>
        <taxon>Eukaryota</taxon>
        <taxon>Viridiplantae</taxon>
        <taxon>Streptophyta</taxon>
        <taxon>Embryophyta</taxon>
        <taxon>Tracheophyta</taxon>
        <taxon>Spermatophyta</taxon>
        <taxon>Magnoliopsida</taxon>
        <taxon>eudicotyledons</taxon>
        <taxon>Gunneridae</taxon>
        <taxon>Pentapetalae</taxon>
        <taxon>rosids</taxon>
        <taxon>fabids</taxon>
        <taxon>Fabales</taxon>
        <taxon>Fabaceae</taxon>
        <taxon>Papilionoideae</taxon>
        <taxon>50 kb inversion clade</taxon>
        <taxon>dalbergioids sensu lato</taxon>
        <taxon>Dalbergieae</taxon>
        <taxon>Pterocarpus clade</taxon>
        <taxon>Arachis</taxon>
    </lineage>
</organism>
<evidence type="ECO:0000313" key="2">
    <source>
        <dbReference type="Proteomes" id="UP000289738"/>
    </source>
</evidence>
<keyword evidence="2" id="KW-1185">Reference proteome</keyword>
<reference evidence="1 2" key="1">
    <citation type="submission" date="2019-01" db="EMBL/GenBank/DDBJ databases">
        <title>Sequencing of cultivated peanut Arachis hypogaea provides insights into genome evolution and oil improvement.</title>
        <authorList>
            <person name="Chen X."/>
        </authorList>
    </citation>
    <scope>NUCLEOTIDE SEQUENCE [LARGE SCALE GENOMIC DNA]</scope>
    <source>
        <strain evidence="2">cv. Fuhuasheng</strain>
        <tissue evidence="1">Leaves</tissue>
    </source>
</reference>
<protein>
    <submittedName>
        <fullName evidence="1">Uncharacterized protein</fullName>
    </submittedName>
</protein>
<accession>A0A445C1J8</accession>
<dbReference type="EMBL" id="SDMP01000008">
    <property type="protein sequence ID" value="RYR44802.1"/>
    <property type="molecule type" value="Genomic_DNA"/>
</dbReference>
<comment type="caution">
    <text evidence="1">The sequence shown here is derived from an EMBL/GenBank/DDBJ whole genome shotgun (WGS) entry which is preliminary data.</text>
</comment>
<dbReference type="AlphaFoldDB" id="A0A445C1J8"/>
<sequence length="75" mass="8828">MSIVQSEKSYTVSRSAMIILQSFCTFFTRFQAHNFIKDEIMKPQLNPHQLHLIRNLHLSNNHWCVFLSLYTSSPT</sequence>